<accession>A0A3M0KN08</accession>
<keyword evidence="3" id="KW-1185">Reference proteome</keyword>
<comment type="caution">
    <text evidence="2">The sequence shown here is derived from an EMBL/GenBank/DDBJ whole genome shotgun (WGS) entry which is preliminary data.</text>
</comment>
<feature type="transmembrane region" description="Helical" evidence="1">
    <location>
        <begin position="19"/>
        <end position="39"/>
    </location>
</feature>
<name>A0A3M0KN08_HIRRU</name>
<keyword evidence="1" id="KW-0472">Membrane</keyword>
<dbReference type="OrthoDB" id="10449086at2759"/>
<organism evidence="2 3">
    <name type="scientific">Hirundo rustica rustica</name>
    <dbReference type="NCBI Taxonomy" id="333673"/>
    <lineage>
        <taxon>Eukaryota</taxon>
        <taxon>Metazoa</taxon>
        <taxon>Chordata</taxon>
        <taxon>Craniata</taxon>
        <taxon>Vertebrata</taxon>
        <taxon>Euteleostomi</taxon>
        <taxon>Archelosauria</taxon>
        <taxon>Archosauria</taxon>
        <taxon>Dinosauria</taxon>
        <taxon>Saurischia</taxon>
        <taxon>Theropoda</taxon>
        <taxon>Coelurosauria</taxon>
        <taxon>Aves</taxon>
        <taxon>Neognathae</taxon>
        <taxon>Neoaves</taxon>
        <taxon>Telluraves</taxon>
        <taxon>Australaves</taxon>
        <taxon>Passeriformes</taxon>
        <taxon>Sylvioidea</taxon>
        <taxon>Hirundinidae</taxon>
        <taxon>Hirundo</taxon>
    </lineage>
</organism>
<gene>
    <name evidence="2" type="ORF">DUI87_09875</name>
</gene>
<dbReference type="Proteomes" id="UP000269221">
    <property type="component" value="Unassembled WGS sequence"/>
</dbReference>
<sequence length="96" mass="10187">MLVACGSGKFVPTVALLEITLQVFIILSYCEGLLVGCIIQTKGGPRGYEQDKLYSAPESASVLLSGTRDTPEEALQLEIGDLLLVIADGTEVKMNA</sequence>
<dbReference type="AlphaFoldDB" id="A0A3M0KN08"/>
<evidence type="ECO:0000256" key="1">
    <source>
        <dbReference type="SAM" id="Phobius"/>
    </source>
</evidence>
<dbReference type="EMBL" id="QRBI01000106">
    <property type="protein sequence ID" value="RMC12360.1"/>
    <property type="molecule type" value="Genomic_DNA"/>
</dbReference>
<protein>
    <submittedName>
        <fullName evidence="2">Uncharacterized protein</fullName>
    </submittedName>
</protein>
<evidence type="ECO:0000313" key="2">
    <source>
        <dbReference type="EMBL" id="RMC12360.1"/>
    </source>
</evidence>
<evidence type="ECO:0000313" key="3">
    <source>
        <dbReference type="Proteomes" id="UP000269221"/>
    </source>
</evidence>
<keyword evidence="1" id="KW-0812">Transmembrane</keyword>
<keyword evidence="1" id="KW-1133">Transmembrane helix</keyword>
<reference evidence="2 3" key="1">
    <citation type="submission" date="2018-07" db="EMBL/GenBank/DDBJ databases">
        <title>A high quality draft genome assembly of the barn swallow (H. rustica rustica).</title>
        <authorList>
            <person name="Formenti G."/>
            <person name="Chiara M."/>
            <person name="Poveda L."/>
            <person name="Francoijs K.-J."/>
            <person name="Bonisoli-Alquati A."/>
            <person name="Canova L."/>
            <person name="Gianfranceschi L."/>
            <person name="Horner D.S."/>
            <person name="Saino N."/>
        </authorList>
    </citation>
    <scope>NUCLEOTIDE SEQUENCE [LARGE SCALE GENOMIC DNA]</scope>
    <source>
        <strain evidence="2">Chelidonia</strain>
        <tissue evidence="2">Blood</tissue>
    </source>
</reference>
<proteinExistence type="predicted"/>